<dbReference type="Gene3D" id="3.10.310.20">
    <property type="entry name" value="DHHA2 domain"/>
    <property type="match status" value="1"/>
</dbReference>
<dbReference type="Pfam" id="PF01368">
    <property type="entry name" value="DHH"/>
    <property type="match status" value="1"/>
</dbReference>
<reference evidence="7" key="2">
    <citation type="submission" date="2010-04" db="EMBL/GenBank/DDBJ databases">
        <authorList>
            <person name="Buell R."/>
            <person name="Hamilton J."/>
            <person name="Hostetler J."/>
        </authorList>
    </citation>
    <scope>NUCLEOTIDE SEQUENCE [LARGE SCALE GENOMIC DNA]</scope>
    <source>
        <strain evidence="7">DAOM:BR144</strain>
    </source>
</reference>
<keyword evidence="2" id="KW-0479">Metal-binding</keyword>
<protein>
    <recommendedName>
        <fullName evidence="5">DHHA2 domain-containing protein</fullName>
    </recommendedName>
</protein>
<keyword evidence="7" id="KW-1185">Reference proteome</keyword>
<evidence type="ECO:0000313" key="7">
    <source>
        <dbReference type="Proteomes" id="UP000019132"/>
    </source>
</evidence>
<dbReference type="InParanoid" id="K3X7X1"/>
<dbReference type="SMART" id="SM01131">
    <property type="entry name" value="DHHA2"/>
    <property type="match status" value="1"/>
</dbReference>
<reference evidence="7" key="1">
    <citation type="journal article" date="2010" name="Genome Biol.">
        <title>Genome sequence of the necrotrophic plant pathogen Pythium ultimum reveals original pathogenicity mechanisms and effector repertoire.</title>
        <authorList>
            <person name="Levesque C.A."/>
            <person name="Brouwer H."/>
            <person name="Cano L."/>
            <person name="Hamilton J.P."/>
            <person name="Holt C."/>
            <person name="Huitema E."/>
            <person name="Raffaele S."/>
            <person name="Robideau G.P."/>
            <person name="Thines M."/>
            <person name="Win J."/>
            <person name="Zerillo M.M."/>
            <person name="Beakes G.W."/>
            <person name="Boore J.L."/>
            <person name="Busam D."/>
            <person name="Dumas B."/>
            <person name="Ferriera S."/>
            <person name="Fuerstenberg S.I."/>
            <person name="Gachon C.M."/>
            <person name="Gaulin E."/>
            <person name="Govers F."/>
            <person name="Grenville-Briggs L."/>
            <person name="Horner N."/>
            <person name="Hostetler J."/>
            <person name="Jiang R.H."/>
            <person name="Johnson J."/>
            <person name="Krajaejun T."/>
            <person name="Lin H."/>
            <person name="Meijer H.J."/>
            <person name="Moore B."/>
            <person name="Morris P."/>
            <person name="Phuntmart V."/>
            <person name="Puiu D."/>
            <person name="Shetty J."/>
            <person name="Stajich J.E."/>
            <person name="Tripathy S."/>
            <person name="Wawra S."/>
            <person name="van West P."/>
            <person name="Whitty B.R."/>
            <person name="Coutinho P.M."/>
            <person name="Henrissat B."/>
            <person name="Martin F."/>
            <person name="Thomas P.D."/>
            <person name="Tyler B.M."/>
            <person name="De Vries R.P."/>
            <person name="Kamoun S."/>
            <person name="Yandell M."/>
            <person name="Tisserat N."/>
            <person name="Buell C.R."/>
        </authorList>
    </citation>
    <scope>NUCLEOTIDE SEQUENCE</scope>
    <source>
        <strain evidence="7">DAOM:BR144</strain>
    </source>
</reference>
<evidence type="ECO:0000313" key="6">
    <source>
        <dbReference type="EnsemblProtists" id="PYU1_T013320"/>
    </source>
</evidence>
<dbReference type="Proteomes" id="UP000019132">
    <property type="component" value="Unassembled WGS sequence"/>
</dbReference>
<evidence type="ECO:0000256" key="1">
    <source>
        <dbReference type="ARBA" id="ARBA00001936"/>
    </source>
</evidence>
<evidence type="ECO:0000256" key="2">
    <source>
        <dbReference type="ARBA" id="ARBA00022723"/>
    </source>
</evidence>
<dbReference type="InterPro" id="IPR001667">
    <property type="entry name" value="DDH_dom"/>
</dbReference>
<dbReference type="OMA" id="TMTIFFN"/>
<dbReference type="FunCoup" id="K3X7X1">
    <property type="interactions" value="19"/>
</dbReference>
<dbReference type="STRING" id="431595.K3X7X1"/>
<sequence length="429" mass="47348">MSAFQWRSGTDDAVAQSVMAFNSFLRQAKRSVDAVVSESTTLPAAQAVHVAIGNEAADADSIVSSLVYAYFKHHSKGGDAAHVYLPVLPIPRDELALRCDVSALFQKLGLDLSTLVFVDEFPWQHAAFRSGRTRLCLTLLDHNALNMKRIALPQGSESVAEIVEILDHHMDLGKHPAASVREIAFADGQALVASNCTLVAEKMLDALKRDQTLYALPATLLLAVIGLDSVNFNPSAKKVTPRDITVAEELEKAAFASKEALFEWLQAEKFNPVHWAAFSIWNCLQCDYKEFDVMASKQQQYGVSAILIDLDSFVKKAEHKAALMDTLDAYARQNQLAFLVVMTIFVDANGARHRQLLFYENTDGKGDQSCTRQCVAFLTQENSLQLEPMELPSGYADTRLVAFCQRNVGASRKQVVPLIQRALTSQVKL</sequence>
<dbReference type="PANTHER" id="PTHR12112:SF39">
    <property type="entry name" value="EG:152A3.5 PROTEIN (FBGN0003116_PN PROTEIN)"/>
    <property type="match status" value="1"/>
</dbReference>
<dbReference type="InterPro" id="IPR038222">
    <property type="entry name" value="DHHA2_dom_sf"/>
</dbReference>
<dbReference type="SUPFAM" id="SSF64182">
    <property type="entry name" value="DHH phosphoesterases"/>
    <property type="match status" value="1"/>
</dbReference>
<organism evidence="6 7">
    <name type="scientific">Globisporangium ultimum (strain ATCC 200006 / CBS 805.95 / DAOM BR144)</name>
    <name type="common">Pythium ultimum</name>
    <dbReference type="NCBI Taxonomy" id="431595"/>
    <lineage>
        <taxon>Eukaryota</taxon>
        <taxon>Sar</taxon>
        <taxon>Stramenopiles</taxon>
        <taxon>Oomycota</taxon>
        <taxon>Peronosporomycetes</taxon>
        <taxon>Pythiales</taxon>
        <taxon>Pythiaceae</taxon>
        <taxon>Globisporangium</taxon>
    </lineage>
</organism>
<dbReference type="GO" id="GO:0004309">
    <property type="term" value="F:exopolyphosphatase activity"/>
    <property type="evidence" value="ECO:0007669"/>
    <property type="project" value="TreeGrafter"/>
</dbReference>
<dbReference type="Pfam" id="PF02833">
    <property type="entry name" value="DHHA2"/>
    <property type="match status" value="1"/>
</dbReference>
<dbReference type="VEuPathDB" id="FungiDB:PYU1_G013291"/>
<dbReference type="InterPro" id="IPR004097">
    <property type="entry name" value="DHHA2"/>
</dbReference>
<keyword evidence="3" id="KW-0378">Hydrolase</keyword>
<evidence type="ECO:0000256" key="3">
    <source>
        <dbReference type="ARBA" id="ARBA00022801"/>
    </source>
</evidence>
<accession>K3X7X1</accession>
<dbReference type="HOGENOM" id="CLU_019358_0_0_1"/>
<name>K3X7X1_GLOUD</name>
<dbReference type="eggNOG" id="KOG4129">
    <property type="taxonomic scope" value="Eukaryota"/>
</dbReference>
<feature type="domain" description="DHHA2" evidence="5">
    <location>
        <begin position="262"/>
        <end position="423"/>
    </location>
</feature>
<dbReference type="EnsemblProtists" id="PYU1_T013320">
    <property type="protein sequence ID" value="PYU1_T013320"/>
    <property type="gene ID" value="PYU1_G013291"/>
</dbReference>
<dbReference type="GO" id="GO:0005737">
    <property type="term" value="C:cytoplasm"/>
    <property type="evidence" value="ECO:0007669"/>
    <property type="project" value="InterPro"/>
</dbReference>
<dbReference type="GO" id="GO:0046872">
    <property type="term" value="F:metal ion binding"/>
    <property type="evidence" value="ECO:0007669"/>
    <property type="project" value="UniProtKB-KW"/>
</dbReference>
<comment type="cofactor">
    <cofactor evidence="1">
        <name>Mn(2+)</name>
        <dbReference type="ChEBI" id="CHEBI:29035"/>
    </cofactor>
</comment>
<evidence type="ECO:0000256" key="4">
    <source>
        <dbReference type="ARBA" id="ARBA00023211"/>
    </source>
</evidence>
<dbReference type="InterPro" id="IPR038763">
    <property type="entry name" value="DHH_sf"/>
</dbReference>
<reference evidence="6" key="3">
    <citation type="submission" date="2015-02" db="UniProtKB">
        <authorList>
            <consortium name="EnsemblProtists"/>
        </authorList>
    </citation>
    <scope>IDENTIFICATION</scope>
    <source>
        <strain evidence="6">DAOM BR144</strain>
    </source>
</reference>
<dbReference type="Gene3D" id="3.90.1640.10">
    <property type="entry name" value="inorganic pyrophosphatase (n-terminal core)"/>
    <property type="match status" value="1"/>
</dbReference>
<dbReference type="PANTHER" id="PTHR12112">
    <property type="entry name" value="BNIP - RELATED"/>
    <property type="match status" value="1"/>
</dbReference>
<dbReference type="EMBL" id="GL376627">
    <property type="status" value="NOT_ANNOTATED_CDS"/>
    <property type="molecule type" value="Genomic_DNA"/>
</dbReference>
<keyword evidence="4" id="KW-0464">Manganese</keyword>
<proteinExistence type="predicted"/>
<dbReference type="AlphaFoldDB" id="K3X7X1"/>
<evidence type="ECO:0000259" key="5">
    <source>
        <dbReference type="SMART" id="SM01131"/>
    </source>
</evidence>